<dbReference type="Proteomes" id="UP000242715">
    <property type="component" value="Unassembled WGS sequence"/>
</dbReference>
<feature type="domain" description="Aminotransferase-like plant mobile" evidence="2">
    <location>
        <begin position="113"/>
        <end position="175"/>
    </location>
</feature>
<gene>
    <name evidence="3" type="ORF">TSUD_404530</name>
</gene>
<name>A0A2Z6NUM5_TRISU</name>
<dbReference type="InterPro" id="IPR019557">
    <property type="entry name" value="AminoTfrase-like_pln_mobile"/>
</dbReference>
<reference evidence="4" key="1">
    <citation type="journal article" date="2017" name="Front. Plant Sci.">
        <title>Climate Clever Clovers: New Paradigm to Reduce the Environmental Footprint of Ruminants by Breeding Low Methanogenic Forages Utilizing Haplotype Variation.</title>
        <authorList>
            <person name="Kaur P."/>
            <person name="Appels R."/>
            <person name="Bayer P.E."/>
            <person name="Keeble-Gagnere G."/>
            <person name="Wang J."/>
            <person name="Hirakawa H."/>
            <person name="Shirasawa K."/>
            <person name="Vercoe P."/>
            <person name="Stefanova K."/>
            <person name="Durmic Z."/>
            <person name="Nichols P."/>
            <person name="Revell C."/>
            <person name="Isobe S.N."/>
            <person name="Edwards D."/>
            <person name="Erskine W."/>
        </authorList>
    </citation>
    <scope>NUCLEOTIDE SEQUENCE [LARGE SCALE GENOMIC DNA]</scope>
    <source>
        <strain evidence="4">cv. Daliak</strain>
    </source>
</reference>
<evidence type="ECO:0000259" key="2">
    <source>
        <dbReference type="Pfam" id="PF10536"/>
    </source>
</evidence>
<protein>
    <recommendedName>
        <fullName evidence="2">Aminotransferase-like plant mobile domain-containing protein</fullName>
    </recommendedName>
</protein>
<proteinExistence type="predicted"/>
<feature type="region of interest" description="Disordered" evidence="1">
    <location>
        <begin position="318"/>
        <end position="360"/>
    </location>
</feature>
<dbReference type="Pfam" id="PF10536">
    <property type="entry name" value="PMD"/>
    <property type="match status" value="2"/>
</dbReference>
<evidence type="ECO:0000313" key="3">
    <source>
        <dbReference type="EMBL" id="GAU47881.1"/>
    </source>
</evidence>
<evidence type="ECO:0000256" key="1">
    <source>
        <dbReference type="SAM" id="MobiDB-lite"/>
    </source>
</evidence>
<dbReference type="PANTHER" id="PTHR46033">
    <property type="entry name" value="PROTEIN MAIN-LIKE 2"/>
    <property type="match status" value="1"/>
</dbReference>
<sequence>MGSPGGPIDMSLLTRYQDYVARHIWFGQERIDGPKPELRIASLGVKLTNWVDPQLLSAFTERWHAETSSFHIPFGEMTITLDDVPCLLHILVRGVFHTPVSVSMEGAAALAAELAYMLSLVECTILTDKTYTRVNAKWLPMFRDLFTLNRFSWASAALVCLYDNLNDASMFATRALAGVGFTSISLSLVGMGKMKLPTYRPIMDALTPSDVIWRPFEGHRGSVLFDLVTCFRGYLRGWTTIPYLPQRCLRQFGFLQYIPPSPPHAAPSYDDIDSLWSGYHTYVDRILQLTLPVTYDDETTSDYLSWYYTVSHPRVCRPHDRPHGAPPVPQYVSAQQDDPTAEDAPPADAPPESSQQGEKRWRHVVVSALERYVAYVDADRDDDTFEDIVLALDVAHGDRDID</sequence>
<dbReference type="EMBL" id="DF974357">
    <property type="protein sequence ID" value="GAU47881.1"/>
    <property type="molecule type" value="Genomic_DNA"/>
</dbReference>
<dbReference type="PANTHER" id="PTHR46033:SF8">
    <property type="entry name" value="PROTEIN MAINTENANCE OF MERISTEMS-LIKE"/>
    <property type="match status" value="1"/>
</dbReference>
<dbReference type="OrthoDB" id="1939162at2759"/>
<feature type="domain" description="Aminotransferase-like plant mobile" evidence="2">
    <location>
        <begin position="51"/>
        <end position="95"/>
    </location>
</feature>
<keyword evidence="4" id="KW-1185">Reference proteome</keyword>
<feature type="compositionally biased region" description="Low complexity" evidence="1">
    <location>
        <begin position="334"/>
        <end position="356"/>
    </location>
</feature>
<dbReference type="InterPro" id="IPR044824">
    <property type="entry name" value="MAIN-like"/>
</dbReference>
<organism evidence="3 4">
    <name type="scientific">Trifolium subterraneum</name>
    <name type="common">Subterranean clover</name>
    <dbReference type="NCBI Taxonomy" id="3900"/>
    <lineage>
        <taxon>Eukaryota</taxon>
        <taxon>Viridiplantae</taxon>
        <taxon>Streptophyta</taxon>
        <taxon>Embryophyta</taxon>
        <taxon>Tracheophyta</taxon>
        <taxon>Spermatophyta</taxon>
        <taxon>Magnoliopsida</taxon>
        <taxon>eudicotyledons</taxon>
        <taxon>Gunneridae</taxon>
        <taxon>Pentapetalae</taxon>
        <taxon>rosids</taxon>
        <taxon>fabids</taxon>
        <taxon>Fabales</taxon>
        <taxon>Fabaceae</taxon>
        <taxon>Papilionoideae</taxon>
        <taxon>50 kb inversion clade</taxon>
        <taxon>NPAAA clade</taxon>
        <taxon>Hologalegina</taxon>
        <taxon>IRL clade</taxon>
        <taxon>Trifolieae</taxon>
        <taxon>Trifolium</taxon>
    </lineage>
</organism>
<dbReference type="GO" id="GO:0010073">
    <property type="term" value="P:meristem maintenance"/>
    <property type="evidence" value="ECO:0007669"/>
    <property type="project" value="InterPro"/>
</dbReference>
<evidence type="ECO:0000313" key="4">
    <source>
        <dbReference type="Proteomes" id="UP000242715"/>
    </source>
</evidence>
<dbReference type="AlphaFoldDB" id="A0A2Z6NUM5"/>
<accession>A0A2Z6NUM5</accession>